<name>A0AAV2HEH4_LYMST</name>
<comment type="subcellular location">
    <subcellularLocation>
        <location evidence="1">Membrane</location>
        <topology evidence="1">Multi-pass membrane protein</topology>
    </subcellularLocation>
</comment>
<dbReference type="AlphaFoldDB" id="A0AAV2HEH4"/>
<evidence type="ECO:0000256" key="5">
    <source>
        <dbReference type="ARBA" id="ARBA00023136"/>
    </source>
</evidence>
<feature type="transmembrane region" description="Helical" evidence="10">
    <location>
        <begin position="127"/>
        <end position="147"/>
    </location>
</feature>
<dbReference type="InterPro" id="IPR000276">
    <property type="entry name" value="GPCR_Rhodpsn"/>
</dbReference>
<evidence type="ECO:0000256" key="4">
    <source>
        <dbReference type="ARBA" id="ARBA00023040"/>
    </source>
</evidence>
<keyword evidence="5 10" id="KW-0472">Membrane</keyword>
<feature type="transmembrane region" description="Helical" evidence="10">
    <location>
        <begin position="492"/>
        <end position="515"/>
    </location>
</feature>
<keyword evidence="4 8" id="KW-0297">G-protein coupled receptor</keyword>
<evidence type="ECO:0000256" key="8">
    <source>
        <dbReference type="RuleBase" id="RU000688"/>
    </source>
</evidence>
<reference evidence="12 13" key="1">
    <citation type="submission" date="2024-04" db="EMBL/GenBank/DDBJ databases">
        <authorList>
            <consortium name="Genoscope - CEA"/>
            <person name="William W."/>
        </authorList>
    </citation>
    <scope>NUCLEOTIDE SEQUENCE [LARGE SCALE GENOMIC DNA]</scope>
</reference>
<keyword evidence="13" id="KW-1185">Reference proteome</keyword>
<comment type="similarity">
    <text evidence="8">Belongs to the G-protein coupled receptor 1 family.</text>
</comment>
<sequence length="548" mass="60358">MHFNDTSTTAHGPELNSSGSPNDGTWMNNSGTDPLFPDQYGEPINKVVITIAFSSVFVLCAIGNSIVLFVLTRSTRSRSRTNLFLANLAAADLFVGLFCILPTLFRLNSSDWTHGRVICKMNKFVESVNVTASMLLLEVIAVERYIVIKHPLKARSLFTLYRMYFAQFFVWLVSCAYNAPYLLMWDTIHTVELHGNQLVSETNCLFQNEYRESVKIYYICSFVVWYALPLLVMSLLYGKIARTLWKTSAQNDMLALRKRISSAASEEGGETTGSTLASSQTSDPTAQSPPPVNSACCNGKGEGGDDCPKGGGDVAGTRNTSAQAAATHSGRQAYTWTGGGTHAKNGFVKANGSSCGSGNGKAAFLKDRHHITRSTSDSDSDDNSSDNPVFDSRRDDGASHRSVVRKFTRQNGRSTVSVPASSRGPEDREAQTSGANHCRYRVTSQRATSRRRVIRLLLAVLITFALLVLPNHLRLIIMSMTSLPGYFAGQAFIAPICQTLLYLNSAMNPILYCLLSQSFRQSIREAVSCCFSWRRKREQMAVGRRVKT</sequence>
<dbReference type="Pfam" id="PF00001">
    <property type="entry name" value="7tm_1"/>
    <property type="match status" value="1"/>
</dbReference>
<evidence type="ECO:0000256" key="1">
    <source>
        <dbReference type="ARBA" id="ARBA00004141"/>
    </source>
</evidence>
<dbReference type="GO" id="GO:0004930">
    <property type="term" value="F:G protein-coupled receptor activity"/>
    <property type="evidence" value="ECO:0007669"/>
    <property type="project" value="UniProtKB-KW"/>
</dbReference>
<keyword evidence="2 8" id="KW-0812">Transmembrane</keyword>
<evidence type="ECO:0000313" key="13">
    <source>
        <dbReference type="Proteomes" id="UP001497497"/>
    </source>
</evidence>
<feature type="transmembrane region" description="Helical" evidence="10">
    <location>
        <begin position="216"/>
        <end position="237"/>
    </location>
</feature>
<evidence type="ECO:0000256" key="6">
    <source>
        <dbReference type="ARBA" id="ARBA00023170"/>
    </source>
</evidence>
<dbReference type="Proteomes" id="UP001497497">
    <property type="component" value="Unassembled WGS sequence"/>
</dbReference>
<dbReference type="SUPFAM" id="SSF81321">
    <property type="entry name" value="Family A G protein-coupled receptor-like"/>
    <property type="match status" value="1"/>
</dbReference>
<feature type="compositionally biased region" description="Polar residues" evidence="9">
    <location>
        <begin position="272"/>
        <end position="286"/>
    </location>
</feature>
<feature type="transmembrane region" description="Helical" evidence="10">
    <location>
        <begin position="453"/>
        <end position="472"/>
    </location>
</feature>
<feature type="region of interest" description="Disordered" evidence="9">
    <location>
        <begin position="372"/>
        <end position="436"/>
    </location>
</feature>
<feature type="transmembrane region" description="Helical" evidence="10">
    <location>
        <begin position="47"/>
        <end position="71"/>
    </location>
</feature>
<feature type="transmembrane region" description="Helical" evidence="10">
    <location>
        <begin position="159"/>
        <end position="179"/>
    </location>
</feature>
<feature type="domain" description="G-protein coupled receptors family 1 profile" evidence="11">
    <location>
        <begin position="63"/>
        <end position="512"/>
    </location>
</feature>
<organism evidence="12 13">
    <name type="scientific">Lymnaea stagnalis</name>
    <name type="common">Great pond snail</name>
    <name type="synonym">Helix stagnalis</name>
    <dbReference type="NCBI Taxonomy" id="6523"/>
    <lineage>
        <taxon>Eukaryota</taxon>
        <taxon>Metazoa</taxon>
        <taxon>Spiralia</taxon>
        <taxon>Lophotrochozoa</taxon>
        <taxon>Mollusca</taxon>
        <taxon>Gastropoda</taxon>
        <taxon>Heterobranchia</taxon>
        <taxon>Euthyneura</taxon>
        <taxon>Panpulmonata</taxon>
        <taxon>Hygrophila</taxon>
        <taxon>Lymnaeoidea</taxon>
        <taxon>Lymnaeidae</taxon>
        <taxon>Lymnaea</taxon>
    </lineage>
</organism>
<evidence type="ECO:0000313" key="12">
    <source>
        <dbReference type="EMBL" id="CAL1530466.1"/>
    </source>
</evidence>
<feature type="transmembrane region" description="Helical" evidence="10">
    <location>
        <begin position="83"/>
        <end position="107"/>
    </location>
</feature>
<evidence type="ECO:0000259" key="11">
    <source>
        <dbReference type="PROSITE" id="PS50262"/>
    </source>
</evidence>
<evidence type="ECO:0000256" key="7">
    <source>
        <dbReference type="ARBA" id="ARBA00023224"/>
    </source>
</evidence>
<evidence type="ECO:0000256" key="9">
    <source>
        <dbReference type="SAM" id="MobiDB-lite"/>
    </source>
</evidence>
<dbReference type="PROSITE" id="PS00237">
    <property type="entry name" value="G_PROTEIN_RECEP_F1_1"/>
    <property type="match status" value="1"/>
</dbReference>
<keyword evidence="3 10" id="KW-1133">Transmembrane helix</keyword>
<evidence type="ECO:0000256" key="10">
    <source>
        <dbReference type="SAM" id="Phobius"/>
    </source>
</evidence>
<dbReference type="PANTHER" id="PTHR24238">
    <property type="entry name" value="G-PROTEIN COUPLED RECEPTOR"/>
    <property type="match status" value="1"/>
</dbReference>
<feature type="region of interest" description="Disordered" evidence="9">
    <location>
        <begin position="1"/>
        <end position="28"/>
    </location>
</feature>
<dbReference type="Gene3D" id="1.20.1070.10">
    <property type="entry name" value="Rhodopsin 7-helix transmembrane proteins"/>
    <property type="match status" value="2"/>
</dbReference>
<feature type="region of interest" description="Disordered" evidence="9">
    <location>
        <begin position="265"/>
        <end position="299"/>
    </location>
</feature>
<keyword evidence="6 8" id="KW-0675">Receptor</keyword>
<dbReference type="EMBL" id="CAXITT010000070">
    <property type="protein sequence ID" value="CAL1530466.1"/>
    <property type="molecule type" value="Genomic_DNA"/>
</dbReference>
<feature type="compositionally biased region" description="Polar residues" evidence="9">
    <location>
        <begin position="409"/>
        <end position="420"/>
    </location>
</feature>
<evidence type="ECO:0000256" key="3">
    <source>
        <dbReference type="ARBA" id="ARBA00022989"/>
    </source>
</evidence>
<gene>
    <name evidence="12" type="ORF">GSLYS_00004591001</name>
</gene>
<dbReference type="InterPro" id="IPR017452">
    <property type="entry name" value="GPCR_Rhodpsn_7TM"/>
</dbReference>
<evidence type="ECO:0000256" key="2">
    <source>
        <dbReference type="ARBA" id="ARBA00022692"/>
    </source>
</evidence>
<dbReference type="PROSITE" id="PS50262">
    <property type="entry name" value="G_PROTEIN_RECEP_F1_2"/>
    <property type="match status" value="1"/>
</dbReference>
<dbReference type="PRINTS" id="PR00237">
    <property type="entry name" value="GPCRRHODOPSN"/>
</dbReference>
<accession>A0AAV2HEH4</accession>
<comment type="caution">
    <text evidence="12">The sequence shown here is derived from an EMBL/GenBank/DDBJ whole genome shotgun (WGS) entry which is preliminary data.</text>
</comment>
<dbReference type="GO" id="GO:0016020">
    <property type="term" value="C:membrane"/>
    <property type="evidence" value="ECO:0007669"/>
    <property type="project" value="UniProtKB-SubCell"/>
</dbReference>
<proteinExistence type="inferred from homology"/>
<protein>
    <recommendedName>
        <fullName evidence="11">G-protein coupled receptors family 1 profile domain-containing protein</fullName>
    </recommendedName>
</protein>
<keyword evidence="7 8" id="KW-0807">Transducer</keyword>